<evidence type="ECO:0000313" key="2">
    <source>
        <dbReference type="EMBL" id="MBK1792202.1"/>
    </source>
</evidence>
<dbReference type="Gene3D" id="3.30.70.1320">
    <property type="entry name" value="Multidrug efflux transporter AcrB pore domain like"/>
    <property type="match status" value="1"/>
</dbReference>
<sequence length="1054" mass="115777">MIRWFAQNSYAANFLLIAVILLGAYTAYFKTPVEVSPSYDIPVVRINVPMPGAAPTEVEDKVIIPIENALKGIDNVKHIDAQALRGVGRVWVRADDGADLQQLKIDVESALTGISTFPAEAENPNVFTPNTSMWAQVITVAVYGQLNEGDLLKAARQVRDELMTLPGVSNVIVTGQQQNELSIEVSQHTLEKYGLTLSTIARAVRESSIDMSAGSISSSGSRLLLRSSSQAYVREDFEKIIISREGGAELRLGDIARIVDGFDDQMKDVRFNGEPCLLVEVKRRSNENALKISDQVHNYVANAGSTMPDGIKLAAWNDDSVSLRGQISILMRNMMQGSILVILFLGLFLRPSLAFWIVVGIPVSVAGGLIFMPLLNVSINVMSLFGFIIVLGIVVDDAIVTGENIFSKLKQGYDPLEAAVEGTTEVARPVTFGVATTMVAFLPLLFIPGWWGTFAKQIPVVVIPVLLFSLIESKFILPCHLKHVKVNRKGLGAVEKVQKACTDSIMWLVDKIYRPVLHSAVSFRYLTLALFIALAMSTLGYWQSGKMGFVSMPDVDRYYIFARLQMEDGTTFEQTHEQVQRIAAAVEEIKPQFMDPGLNESLLGNVLTATGGWPSWGNVQDERGFVLVEIIPPSKRTVRGANNSDIAEAWTKAVGEIPGVRNFIIRAQDTGKSGSDEENSIELKLLGNDTGAIEAISEDIVSMLEEREGISQAGHDIREPQDEFQILLRPEGRELGLTQQDLARQVRNAFHGDQAQRIQRGEDNIRVMVRLPKTERESLHTLDSLRIMLDNGSSVAIGSVAEIIRGKSPPHIKRHKGARVTSIFANPESKEVDIIAMSKELPAEIDEIIKSHGGGATWTYSGFLAENEETRMRMLVGGIAMFFTIYALLAIPFNSMLQPIFVMLAVPFGLIGAIGGHIIMDITPSYLSMFGMLALAGVVVNDSLVMVDFANKRRKEGATAYNAVIESGAARFRPIVLTSLTTFAGLMPLIFEQAIQAQFLIPMAVSLGFGILFATLITLFLIPCSYLAMDDLVAVMKRMKDWYFKPFGNKDKSA</sequence>
<feature type="transmembrane region" description="Helical" evidence="1">
    <location>
        <begin position="926"/>
        <end position="951"/>
    </location>
</feature>
<dbReference type="PRINTS" id="PR00702">
    <property type="entry name" value="ACRIFLAVINRP"/>
</dbReference>
<dbReference type="SUPFAM" id="SSF82693">
    <property type="entry name" value="Multidrug efflux transporter AcrB pore domain, PN1, PN2, PC1 and PC2 subdomains"/>
    <property type="match status" value="3"/>
</dbReference>
<evidence type="ECO:0000256" key="1">
    <source>
        <dbReference type="SAM" id="Phobius"/>
    </source>
</evidence>
<feature type="transmembrane region" description="Helical" evidence="1">
    <location>
        <begin position="1003"/>
        <end position="1029"/>
    </location>
</feature>
<proteinExistence type="predicted"/>
<dbReference type="GO" id="GO:0005886">
    <property type="term" value="C:plasma membrane"/>
    <property type="evidence" value="ECO:0007669"/>
    <property type="project" value="TreeGrafter"/>
</dbReference>
<dbReference type="Gene3D" id="3.30.70.1440">
    <property type="entry name" value="Multidrug efflux transporter AcrB pore domain"/>
    <property type="match status" value="1"/>
</dbReference>
<name>A0A8J7MG49_9BACT</name>
<dbReference type="Proteomes" id="UP000624703">
    <property type="component" value="Unassembled WGS sequence"/>
</dbReference>
<protein>
    <submittedName>
        <fullName evidence="2">Efflux RND transporter permease subunit</fullName>
    </submittedName>
</protein>
<comment type="caution">
    <text evidence="2">The sequence shown here is derived from an EMBL/GenBank/DDBJ whole genome shotgun (WGS) entry which is preliminary data.</text>
</comment>
<dbReference type="InterPro" id="IPR001036">
    <property type="entry name" value="Acrflvin-R"/>
</dbReference>
<gene>
    <name evidence="2" type="ORF">JIN82_13655</name>
</gene>
<feature type="transmembrane region" description="Helical" evidence="1">
    <location>
        <begin position="874"/>
        <end position="893"/>
    </location>
</feature>
<feature type="transmembrane region" description="Helical" evidence="1">
    <location>
        <begin position="457"/>
        <end position="477"/>
    </location>
</feature>
<dbReference type="Pfam" id="PF00873">
    <property type="entry name" value="ACR_tran"/>
    <property type="match status" value="1"/>
</dbReference>
<dbReference type="Gene3D" id="3.30.70.1430">
    <property type="entry name" value="Multidrug efflux transporter AcrB pore domain"/>
    <property type="match status" value="2"/>
</dbReference>
<keyword evidence="3" id="KW-1185">Reference proteome</keyword>
<dbReference type="EMBL" id="JAENIM010000044">
    <property type="protein sequence ID" value="MBK1792202.1"/>
    <property type="molecule type" value="Genomic_DNA"/>
</dbReference>
<dbReference type="Gene3D" id="3.30.2090.10">
    <property type="entry name" value="Multidrug efflux transporter AcrB TolC docking domain, DN and DC subdomains"/>
    <property type="match status" value="2"/>
</dbReference>
<dbReference type="PANTHER" id="PTHR32063:SF33">
    <property type="entry name" value="RND SUPERFAMILY EFFLUX PUMP PERMEASE COMPONENT"/>
    <property type="match status" value="1"/>
</dbReference>
<dbReference type="Gene3D" id="1.20.1640.10">
    <property type="entry name" value="Multidrug efflux transporter AcrB transmembrane domain"/>
    <property type="match status" value="2"/>
</dbReference>
<dbReference type="RefSeq" id="WP_200312217.1">
    <property type="nucleotide sequence ID" value="NZ_JAENIM010000044.1"/>
</dbReference>
<dbReference type="SUPFAM" id="SSF82866">
    <property type="entry name" value="Multidrug efflux transporter AcrB transmembrane domain"/>
    <property type="match status" value="2"/>
</dbReference>
<dbReference type="InterPro" id="IPR027463">
    <property type="entry name" value="AcrB_DN_DC_subdom"/>
</dbReference>
<keyword evidence="1" id="KW-0472">Membrane</keyword>
<accession>A0A8J7MG49</accession>
<keyword evidence="1" id="KW-0812">Transmembrane</keyword>
<feature type="transmembrane region" description="Helical" evidence="1">
    <location>
        <begin position="900"/>
        <end position="920"/>
    </location>
</feature>
<dbReference type="PANTHER" id="PTHR32063">
    <property type="match status" value="1"/>
</dbReference>
<dbReference type="SUPFAM" id="SSF82714">
    <property type="entry name" value="Multidrug efflux transporter AcrB TolC docking domain, DN and DC subdomains"/>
    <property type="match status" value="2"/>
</dbReference>
<keyword evidence="1" id="KW-1133">Transmembrane helix</keyword>
<organism evidence="2 3">
    <name type="scientific">Persicirhabdus sediminis</name>
    <dbReference type="NCBI Taxonomy" id="454144"/>
    <lineage>
        <taxon>Bacteria</taxon>
        <taxon>Pseudomonadati</taxon>
        <taxon>Verrucomicrobiota</taxon>
        <taxon>Verrucomicrobiia</taxon>
        <taxon>Verrucomicrobiales</taxon>
        <taxon>Verrucomicrobiaceae</taxon>
        <taxon>Persicirhabdus</taxon>
    </lineage>
</organism>
<feature type="transmembrane region" description="Helical" evidence="1">
    <location>
        <begin position="523"/>
        <end position="542"/>
    </location>
</feature>
<feature type="transmembrane region" description="Helical" evidence="1">
    <location>
        <begin position="430"/>
        <end position="451"/>
    </location>
</feature>
<reference evidence="2" key="1">
    <citation type="submission" date="2021-01" db="EMBL/GenBank/DDBJ databases">
        <title>Modified the classification status of verrucomicrobia.</title>
        <authorList>
            <person name="Feng X."/>
        </authorList>
    </citation>
    <scope>NUCLEOTIDE SEQUENCE</scope>
    <source>
        <strain evidence="2">_KCTC 22039</strain>
    </source>
</reference>
<evidence type="ECO:0000313" key="3">
    <source>
        <dbReference type="Proteomes" id="UP000624703"/>
    </source>
</evidence>
<feature type="transmembrane region" description="Helical" evidence="1">
    <location>
        <begin position="972"/>
        <end position="991"/>
    </location>
</feature>
<dbReference type="AlphaFoldDB" id="A0A8J7MG49"/>
<dbReference type="GO" id="GO:0042910">
    <property type="term" value="F:xenobiotic transmembrane transporter activity"/>
    <property type="evidence" value="ECO:0007669"/>
    <property type="project" value="TreeGrafter"/>
</dbReference>
<feature type="transmembrane region" description="Helical" evidence="1">
    <location>
        <begin position="329"/>
        <end position="348"/>
    </location>
</feature>